<dbReference type="Proteomes" id="UP001501020">
    <property type="component" value="Unassembled WGS sequence"/>
</dbReference>
<keyword evidence="3" id="KW-1185">Reference proteome</keyword>
<comment type="caution">
    <text evidence="2">The sequence shown here is derived from an EMBL/GenBank/DDBJ whole genome shotgun (WGS) entry which is preliminary data.</text>
</comment>
<evidence type="ECO:0000313" key="3">
    <source>
        <dbReference type="Proteomes" id="UP001501020"/>
    </source>
</evidence>
<reference evidence="2 3" key="1">
    <citation type="journal article" date="2019" name="Int. J. Syst. Evol. Microbiol.">
        <title>The Global Catalogue of Microorganisms (GCM) 10K type strain sequencing project: providing services to taxonomists for standard genome sequencing and annotation.</title>
        <authorList>
            <consortium name="The Broad Institute Genomics Platform"/>
            <consortium name="The Broad Institute Genome Sequencing Center for Infectious Disease"/>
            <person name="Wu L."/>
            <person name="Ma J."/>
        </authorList>
    </citation>
    <scope>NUCLEOTIDE SEQUENCE [LARGE SCALE GENOMIC DNA]</scope>
    <source>
        <strain evidence="2 3">JCM 13850</strain>
    </source>
</reference>
<sequence>MRPIAHLADRDDAIAFAAFHTLAAPALRAAARWPLLRARHAGGACRAPVGTGQCAACEATLDDLLLDSFTRLRSALTGPLPTTRSGEPVREMASLCGHLTSRAARGEDAAALAGPLAGPGSDGEPAWLRAARAQLVHYPLRHLEERVRREDAVRRGASARPDRDLRQAAWAAPLRADGAVLDLLILAVFRVRRGVAEPFDVPGDLRERHGLSRTEATRRMGDALRALREANPAFFAANIGEPFPEVAAVPMADPQERLDAAVDRDAARASMHRMLADRANDSVHRMERRISYRAVVAAVCAVGAGRRADPVTVATMNLGLAPKPAGRLVRRLAILVAAAGVDWSEQFTPGTPSGGSPGRSARRHAR</sequence>
<organism evidence="2 3">
    <name type="scientific">Actinomadura napierensis</name>
    <dbReference type="NCBI Taxonomy" id="267854"/>
    <lineage>
        <taxon>Bacteria</taxon>
        <taxon>Bacillati</taxon>
        <taxon>Actinomycetota</taxon>
        <taxon>Actinomycetes</taxon>
        <taxon>Streptosporangiales</taxon>
        <taxon>Thermomonosporaceae</taxon>
        <taxon>Actinomadura</taxon>
    </lineage>
</organism>
<feature type="region of interest" description="Disordered" evidence="1">
    <location>
        <begin position="345"/>
        <end position="366"/>
    </location>
</feature>
<accession>A0ABN3ADX5</accession>
<evidence type="ECO:0000313" key="2">
    <source>
        <dbReference type="EMBL" id="GAA2162018.1"/>
    </source>
</evidence>
<dbReference type="EMBL" id="BAAAMR010000102">
    <property type="protein sequence ID" value="GAA2162018.1"/>
    <property type="molecule type" value="Genomic_DNA"/>
</dbReference>
<name>A0ABN3ADX5_9ACTN</name>
<evidence type="ECO:0000256" key="1">
    <source>
        <dbReference type="SAM" id="MobiDB-lite"/>
    </source>
</evidence>
<proteinExistence type="predicted"/>
<gene>
    <name evidence="2" type="ORF">GCM10009727_76930</name>
</gene>
<protein>
    <submittedName>
        <fullName evidence="2">Uncharacterized protein</fullName>
    </submittedName>
</protein>